<dbReference type="InterPro" id="IPR019680">
    <property type="entry name" value="Mediator_Med1"/>
</dbReference>
<evidence type="ECO:0000256" key="7">
    <source>
        <dbReference type="RuleBase" id="RU364059"/>
    </source>
</evidence>
<comment type="function">
    <text evidence="7">Component of the Mediator complex, a coactivator involved in the regulated transcription of nearly all RNA polymerase II-dependent genes. Mediator functions as a bridge to convey information from gene-specific regulatory proteins to the basal RNA polymerase II transcription machinery. Mediator is recruited to promoters by direct interactions with regulatory proteins and serves as a scaffold for the assembly of a functional preinitiation complex with RNA polymerase II and the general transcription factors.</text>
</comment>
<feature type="compositionally biased region" description="Polar residues" evidence="8">
    <location>
        <begin position="560"/>
        <end position="572"/>
    </location>
</feature>
<keyword evidence="3 7" id="KW-0805">Transcription regulation</keyword>
<keyword evidence="5 7" id="KW-0804">Transcription</keyword>
<dbReference type="AlphaFoldDB" id="A0AAN6ET80"/>
<gene>
    <name evidence="10" type="ORF">HRR80_006648</name>
</gene>
<feature type="compositionally biased region" description="Polar residues" evidence="8">
    <location>
        <begin position="1"/>
        <end position="12"/>
    </location>
</feature>
<keyword evidence="6 7" id="KW-0539">Nucleus</keyword>
<proteinExistence type="inferred from homology"/>
<dbReference type="PANTHER" id="PTHR35041">
    <property type="entry name" value="MEDIATOR OF RNA POLYMERASE II TRANSCRIPTION SUBUNIT 1"/>
    <property type="match status" value="1"/>
</dbReference>
<evidence type="ECO:0000259" key="9">
    <source>
        <dbReference type="Pfam" id="PF10744"/>
    </source>
</evidence>
<evidence type="ECO:0000256" key="3">
    <source>
        <dbReference type="ARBA" id="ARBA00023015"/>
    </source>
</evidence>
<evidence type="ECO:0000256" key="8">
    <source>
        <dbReference type="SAM" id="MobiDB-lite"/>
    </source>
</evidence>
<sequence>MATPSRSQTVSTPKPHLSTPNRMMASPRPGTSGISSRPLAYKSPAVKTPASVQGHTHGVSVSSQPASTPAAAAALHDDLLALNSPAAALIASIGQTGMTPMPSGGDGLGISTSLQSNSGRGPVAPANPELERVQRAHLVADILKTKVAGHGTTREGVERIAKLQGFTTLWDDENLTIAGNAVDLEVIFDARERDRVTDVSLKLNTSETEEPELQESGSEILKDNLRPLHTVNGSPQWTDLNTFEANLQYLSQLDRIEGGAPCFEAVNGLYDAFQKIWNAEKERFSGRTARQGPSRSAVGRPFIDRKPVLGLGLDYWCTRQDLQEEALNGNGEHHDDPSSHLYTARISCEPGPPSTVLTSRWVSGDVLVPVSQTVGDMEAEKLMPDWQDPAQDAHGLNTSDKTDSGEANGDKPAGLPPTLLDMHFVSCLEPEVYLPLNIAAHLNADLPMVELKQELTVTYQTALQKHFNANHTGSASASQERWPRSLPTLGEKPPRQHSYALHSAQHAAVLWCYPVKQLKFNHPRQLAAVIPVLRQYALLWSVLRSLVDYGVVQQDTVSESAVSPAQARSSSEAGPVKRSNAKTQRSKLDSLLNPDRTVTEIDILPVDLSLDVISDISKAKLDLIVPLSGSPSKMRQSPFVSVSLEFCPGGDIHVPTIRGVQFNDESKLKDKIIRVLTATEDLGLLVEWLLEQARSQP</sequence>
<accession>A0AAN6ET80</accession>
<organism evidence="10 11">
    <name type="scientific">Exophiala dermatitidis</name>
    <name type="common">Black yeast-like fungus</name>
    <name type="synonym">Wangiella dermatitidis</name>
    <dbReference type="NCBI Taxonomy" id="5970"/>
    <lineage>
        <taxon>Eukaryota</taxon>
        <taxon>Fungi</taxon>
        <taxon>Dikarya</taxon>
        <taxon>Ascomycota</taxon>
        <taxon>Pezizomycotina</taxon>
        <taxon>Eurotiomycetes</taxon>
        <taxon>Chaetothyriomycetidae</taxon>
        <taxon>Chaetothyriales</taxon>
        <taxon>Herpotrichiellaceae</taxon>
        <taxon>Exophiala</taxon>
    </lineage>
</organism>
<keyword evidence="4 7" id="KW-0010">Activator</keyword>
<comment type="subcellular location">
    <subcellularLocation>
        <location evidence="1 7">Nucleus</location>
    </subcellularLocation>
</comment>
<evidence type="ECO:0000313" key="11">
    <source>
        <dbReference type="Proteomes" id="UP001161757"/>
    </source>
</evidence>
<name>A0AAN6ET80_EXODE</name>
<dbReference type="GO" id="GO:0045944">
    <property type="term" value="P:positive regulation of transcription by RNA polymerase II"/>
    <property type="evidence" value="ECO:0007669"/>
    <property type="project" value="UniProtKB-ARBA"/>
</dbReference>
<feature type="compositionally biased region" description="Polar residues" evidence="8">
    <location>
        <begin position="470"/>
        <end position="479"/>
    </location>
</feature>
<feature type="region of interest" description="Disordered" evidence="8">
    <location>
        <begin position="1"/>
        <end position="65"/>
    </location>
</feature>
<feature type="compositionally biased region" description="Polar residues" evidence="8">
    <location>
        <begin position="50"/>
        <end position="65"/>
    </location>
</feature>
<dbReference type="EMBL" id="JAJGCB010000014">
    <property type="protein sequence ID" value="KAJ8989412.1"/>
    <property type="molecule type" value="Genomic_DNA"/>
</dbReference>
<dbReference type="GO" id="GO:0003712">
    <property type="term" value="F:transcription coregulator activity"/>
    <property type="evidence" value="ECO:0007669"/>
    <property type="project" value="InterPro"/>
</dbReference>
<evidence type="ECO:0000256" key="2">
    <source>
        <dbReference type="ARBA" id="ARBA00006210"/>
    </source>
</evidence>
<dbReference type="GO" id="GO:0016592">
    <property type="term" value="C:mediator complex"/>
    <property type="evidence" value="ECO:0007669"/>
    <property type="project" value="InterPro"/>
</dbReference>
<evidence type="ECO:0000256" key="6">
    <source>
        <dbReference type="ARBA" id="ARBA00023242"/>
    </source>
</evidence>
<comment type="caution">
    <text evidence="10">The sequence shown here is derived from an EMBL/GenBank/DDBJ whole genome shotgun (WGS) entry which is preliminary data.</text>
</comment>
<reference evidence="10" key="1">
    <citation type="submission" date="2023-01" db="EMBL/GenBank/DDBJ databases">
        <title>Exophiala dermititidis isolated from Cystic Fibrosis Patient.</title>
        <authorList>
            <person name="Kurbessoian T."/>
            <person name="Crocker A."/>
            <person name="Murante D."/>
            <person name="Hogan D.A."/>
            <person name="Stajich J.E."/>
        </authorList>
    </citation>
    <scope>NUCLEOTIDE SEQUENCE</scope>
    <source>
        <strain evidence="10">Ex8</strain>
    </source>
</reference>
<evidence type="ECO:0000313" key="10">
    <source>
        <dbReference type="EMBL" id="KAJ8989412.1"/>
    </source>
</evidence>
<feature type="region of interest" description="Disordered" evidence="8">
    <location>
        <begin position="560"/>
        <end position="588"/>
    </location>
</feature>
<dbReference type="Proteomes" id="UP001161757">
    <property type="component" value="Unassembled WGS sequence"/>
</dbReference>
<protein>
    <recommendedName>
        <fullName evidence="7">Mediator of RNA polymerase II transcription subunit 1</fullName>
    </recommendedName>
    <alternativeName>
        <fullName evidence="7">Mediator complex subunit 1</fullName>
    </alternativeName>
</protein>
<feature type="domain" description="Mediator complex subunit Med1" evidence="9">
    <location>
        <begin position="139"/>
        <end position="547"/>
    </location>
</feature>
<dbReference type="PANTHER" id="PTHR35041:SF4">
    <property type="entry name" value="MEDIATOR OF RNA POLYMERASE II TRANSCRIPTION SUBUNIT 1"/>
    <property type="match status" value="1"/>
</dbReference>
<feature type="region of interest" description="Disordered" evidence="8">
    <location>
        <begin position="387"/>
        <end position="414"/>
    </location>
</feature>
<evidence type="ECO:0000256" key="5">
    <source>
        <dbReference type="ARBA" id="ARBA00023163"/>
    </source>
</evidence>
<evidence type="ECO:0000256" key="4">
    <source>
        <dbReference type="ARBA" id="ARBA00023159"/>
    </source>
</evidence>
<feature type="region of interest" description="Disordered" evidence="8">
    <location>
        <begin position="470"/>
        <end position="495"/>
    </location>
</feature>
<comment type="similarity">
    <text evidence="2 7">Belongs to the Mediator complex subunit 1 family.</text>
</comment>
<evidence type="ECO:0000256" key="1">
    <source>
        <dbReference type="ARBA" id="ARBA00004123"/>
    </source>
</evidence>
<dbReference type="Pfam" id="PF10744">
    <property type="entry name" value="Med1"/>
    <property type="match status" value="1"/>
</dbReference>